<protein>
    <submittedName>
        <fullName evidence="3">Uncharacterized protein LOC111359101</fullName>
    </submittedName>
</protein>
<dbReference type="RefSeq" id="XP_022830315.1">
    <property type="nucleotide sequence ID" value="XM_022974547.1"/>
</dbReference>
<feature type="region of interest" description="Disordered" evidence="1">
    <location>
        <begin position="1"/>
        <end position="124"/>
    </location>
</feature>
<organism evidence="2 3">
    <name type="scientific">Spodoptera litura</name>
    <name type="common">Asian cotton leafworm</name>
    <dbReference type="NCBI Taxonomy" id="69820"/>
    <lineage>
        <taxon>Eukaryota</taxon>
        <taxon>Metazoa</taxon>
        <taxon>Ecdysozoa</taxon>
        <taxon>Arthropoda</taxon>
        <taxon>Hexapoda</taxon>
        <taxon>Insecta</taxon>
        <taxon>Pterygota</taxon>
        <taxon>Neoptera</taxon>
        <taxon>Endopterygota</taxon>
        <taxon>Lepidoptera</taxon>
        <taxon>Glossata</taxon>
        <taxon>Ditrysia</taxon>
        <taxon>Noctuoidea</taxon>
        <taxon>Noctuidae</taxon>
        <taxon>Amphipyrinae</taxon>
        <taxon>Spodoptera</taxon>
    </lineage>
</organism>
<dbReference type="Proteomes" id="UP000301870">
    <property type="component" value="Chromosome 3"/>
</dbReference>
<name>A0A9J7J0U2_SPOLT</name>
<dbReference type="KEGG" id="sliu:111359101"/>
<feature type="compositionally biased region" description="Basic and acidic residues" evidence="1">
    <location>
        <begin position="33"/>
        <end position="51"/>
    </location>
</feature>
<evidence type="ECO:0000313" key="3">
    <source>
        <dbReference type="RefSeq" id="XP_022830315.1"/>
    </source>
</evidence>
<dbReference type="GeneID" id="111359101"/>
<gene>
    <name evidence="3" type="primary">LOC111359101</name>
</gene>
<feature type="non-terminal residue" evidence="3">
    <location>
        <position position="124"/>
    </location>
</feature>
<sequence length="124" mass="13113">MSLPDACADLLLAEMDNDRERETEDWESANEGGSERGRQRDVEPDTDRWPDDQPNLDCCRAAPGAAGGSLRAQPALHLPLDNSRPGTCRREGASRSADTAQHRQSLSSCSSRTSGCASGAAGGA</sequence>
<feature type="compositionally biased region" description="Low complexity" evidence="1">
    <location>
        <begin position="105"/>
        <end position="124"/>
    </location>
</feature>
<accession>A0A9J7J0U2</accession>
<evidence type="ECO:0000313" key="2">
    <source>
        <dbReference type="Proteomes" id="UP000301870"/>
    </source>
</evidence>
<evidence type="ECO:0000256" key="1">
    <source>
        <dbReference type="SAM" id="MobiDB-lite"/>
    </source>
</evidence>
<keyword evidence="2" id="KW-1185">Reference proteome</keyword>
<proteinExistence type="predicted"/>
<dbReference type="AlphaFoldDB" id="A0A9J7J0U2"/>
<reference evidence="3" key="1">
    <citation type="submission" date="2025-08" db="UniProtKB">
        <authorList>
            <consortium name="RefSeq"/>
        </authorList>
    </citation>
    <scope>IDENTIFICATION</scope>
    <source>
        <strain evidence="3">Ishihara</strain>
        <tissue evidence="3">Whole body</tissue>
    </source>
</reference>